<dbReference type="AlphaFoldDB" id="A0A8T0W7H0"/>
<dbReference type="Proteomes" id="UP000823388">
    <property type="component" value="Chromosome 2K"/>
</dbReference>
<protein>
    <submittedName>
        <fullName evidence="1">Uncharacterized protein</fullName>
    </submittedName>
</protein>
<sequence length="166" mass="18772">MRANGWSAWCLVPGVRWVSFPQAHGSFRPCRGVVLASRRPELRSGDNGRAPSRHRGSQQRILSLRRLIALPYLSHPLYYSSSHGSEDDPSKIPRIRRRVSNPGPILTSVSGWNSGCKFLVCRERGYDGACKLWIWKNVVMRFVQDMMQLLILTGTKQALITGPKSR</sequence>
<organism evidence="1 2">
    <name type="scientific">Panicum virgatum</name>
    <name type="common">Blackwell switchgrass</name>
    <dbReference type="NCBI Taxonomy" id="38727"/>
    <lineage>
        <taxon>Eukaryota</taxon>
        <taxon>Viridiplantae</taxon>
        <taxon>Streptophyta</taxon>
        <taxon>Embryophyta</taxon>
        <taxon>Tracheophyta</taxon>
        <taxon>Spermatophyta</taxon>
        <taxon>Magnoliopsida</taxon>
        <taxon>Liliopsida</taxon>
        <taxon>Poales</taxon>
        <taxon>Poaceae</taxon>
        <taxon>PACMAD clade</taxon>
        <taxon>Panicoideae</taxon>
        <taxon>Panicodae</taxon>
        <taxon>Paniceae</taxon>
        <taxon>Panicinae</taxon>
        <taxon>Panicum</taxon>
        <taxon>Panicum sect. Hiantes</taxon>
    </lineage>
</organism>
<reference evidence="1" key="1">
    <citation type="submission" date="2020-05" db="EMBL/GenBank/DDBJ databases">
        <title>WGS assembly of Panicum virgatum.</title>
        <authorList>
            <person name="Lovell J.T."/>
            <person name="Jenkins J."/>
            <person name="Shu S."/>
            <person name="Juenger T.E."/>
            <person name="Schmutz J."/>
        </authorList>
    </citation>
    <scope>NUCLEOTIDE SEQUENCE</scope>
    <source>
        <strain evidence="1">AP13</strain>
    </source>
</reference>
<gene>
    <name evidence="1" type="ORF">PVAP13_2KG172700</name>
</gene>
<evidence type="ECO:0000313" key="2">
    <source>
        <dbReference type="Proteomes" id="UP000823388"/>
    </source>
</evidence>
<keyword evidence="2" id="KW-1185">Reference proteome</keyword>
<proteinExistence type="predicted"/>
<accession>A0A8T0W7H0</accession>
<evidence type="ECO:0000313" key="1">
    <source>
        <dbReference type="EMBL" id="KAG2641304.1"/>
    </source>
</evidence>
<name>A0A8T0W7H0_PANVG</name>
<dbReference type="EMBL" id="CM029039">
    <property type="protein sequence ID" value="KAG2641304.1"/>
    <property type="molecule type" value="Genomic_DNA"/>
</dbReference>
<comment type="caution">
    <text evidence="1">The sequence shown here is derived from an EMBL/GenBank/DDBJ whole genome shotgun (WGS) entry which is preliminary data.</text>
</comment>